<dbReference type="Gene3D" id="3.40.10.10">
    <property type="entry name" value="DNA Methylphosphotriester Repair Domain"/>
    <property type="match status" value="1"/>
</dbReference>
<name>A0A1G2UFN8_9BACT</name>
<comment type="caution">
    <text evidence="2">The sequence shown here is derived from an EMBL/GenBank/DDBJ whole genome shotgun (WGS) entry which is preliminary data.</text>
</comment>
<gene>
    <name evidence="2" type="ORF">A3I86_01930</name>
</gene>
<organism evidence="2 3">
    <name type="scientific">Candidatus Zambryskibacteria bacterium RIFCSPLOWO2_02_FULL_39_14</name>
    <dbReference type="NCBI Taxonomy" id="1802769"/>
    <lineage>
        <taxon>Bacteria</taxon>
        <taxon>Candidatus Zambryskiibacteriota</taxon>
    </lineage>
</organism>
<protein>
    <recommendedName>
        <fullName evidence="4">Ada DNA repair metal-binding domain-containing protein</fullName>
    </recommendedName>
</protein>
<dbReference type="InterPro" id="IPR035451">
    <property type="entry name" value="Ada-like_dom_sf"/>
</dbReference>
<keyword evidence="1" id="KW-0812">Transmembrane</keyword>
<evidence type="ECO:0000313" key="2">
    <source>
        <dbReference type="EMBL" id="OHB08205.1"/>
    </source>
</evidence>
<dbReference type="Proteomes" id="UP000177096">
    <property type="component" value="Unassembled WGS sequence"/>
</dbReference>
<sequence>MSIDKFIGKIKNITLSANSEAGEEISFDKEGNVEKFALFRKLFLSLIIILVASLSFGVGRLSVVGDREPIKIEYDSEMTTNNRQTTKTNQTANVIQAISGQVVVSKNGTRYHYLHCSGAKQIKEENKIIFSSPDVAEASGYTLAANCKPR</sequence>
<evidence type="ECO:0000313" key="3">
    <source>
        <dbReference type="Proteomes" id="UP000177096"/>
    </source>
</evidence>
<feature type="transmembrane region" description="Helical" evidence="1">
    <location>
        <begin position="42"/>
        <end position="63"/>
    </location>
</feature>
<keyword evidence="1" id="KW-1133">Transmembrane helix</keyword>
<proteinExistence type="predicted"/>
<reference evidence="2 3" key="1">
    <citation type="journal article" date="2016" name="Nat. Commun.">
        <title>Thousands of microbial genomes shed light on interconnected biogeochemical processes in an aquifer system.</title>
        <authorList>
            <person name="Anantharaman K."/>
            <person name="Brown C.T."/>
            <person name="Hug L.A."/>
            <person name="Sharon I."/>
            <person name="Castelle C.J."/>
            <person name="Probst A.J."/>
            <person name="Thomas B.C."/>
            <person name="Singh A."/>
            <person name="Wilkins M.J."/>
            <person name="Karaoz U."/>
            <person name="Brodie E.L."/>
            <person name="Williams K.H."/>
            <person name="Hubbard S.S."/>
            <person name="Banfield J.F."/>
        </authorList>
    </citation>
    <scope>NUCLEOTIDE SEQUENCE [LARGE SCALE GENOMIC DNA]</scope>
</reference>
<dbReference type="EMBL" id="MHWM01000029">
    <property type="protein sequence ID" value="OHB08205.1"/>
    <property type="molecule type" value="Genomic_DNA"/>
</dbReference>
<keyword evidence="1" id="KW-0472">Membrane</keyword>
<evidence type="ECO:0008006" key="4">
    <source>
        <dbReference type="Google" id="ProtNLM"/>
    </source>
</evidence>
<accession>A0A1G2UFN8</accession>
<dbReference type="SUPFAM" id="SSF57884">
    <property type="entry name" value="Ada DNA repair protein, N-terminal domain (N-Ada 10)"/>
    <property type="match status" value="1"/>
</dbReference>
<evidence type="ECO:0000256" key="1">
    <source>
        <dbReference type="SAM" id="Phobius"/>
    </source>
</evidence>
<dbReference type="AlphaFoldDB" id="A0A1G2UFN8"/>